<dbReference type="PANTHER" id="PTHR38831:SF2">
    <property type="entry name" value="TYPE II SECRETION SYSTEM PROTEIN K"/>
    <property type="match status" value="1"/>
</dbReference>
<feature type="domain" description="T2SS protein K first SAM-like" evidence="12">
    <location>
        <begin position="132"/>
        <end position="206"/>
    </location>
</feature>
<sequence length="368" mass="40934">MPDSTIALPSRNVPRPHRRGSVLVAVLGIITLLSFLMVRFMDETLSDMEYRSLYNQPPEVRSFAYSLLDVSLATIQEVALIDGGKLHAPEQGWQNPLAYAGIELPTGWEAEITIQDEGGRLPINAINQDGDRLIKLLEEVFEFDYGTTRELVSSLQDWTDTDDQQLLLGAESDEYLSNDPPYRTANAPLQSLDELRLIKVWQDEFFEEDGSPNEYFTLLNSLVSVHNTGPVNLNSAPQGVLDTLAEGESWQSDYLFDGLEEPYLINPPESVDSSTANTEIGLLRINITLTRADVPFMISALVEPQIDTESNSSGGNLPGRESSDEIKTGSSEEQDKLKIPFKIVALNEYYRSEPAAEAGRYSAVDIER</sequence>
<evidence type="ECO:0000256" key="2">
    <source>
        <dbReference type="ARBA" id="ARBA00007246"/>
    </source>
</evidence>
<feature type="region of interest" description="Disordered" evidence="10">
    <location>
        <begin position="307"/>
        <end position="333"/>
    </location>
</feature>
<dbReference type="InterPro" id="IPR049031">
    <property type="entry name" value="T2SSK_SAM-like_1st"/>
</dbReference>
<keyword evidence="6 11" id="KW-0812">Transmembrane</keyword>
<keyword evidence="8 11" id="KW-1133">Transmembrane helix</keyword>
<keyword evidence="4" id="KW-1003">Cell membrane</keyword>
<dbReference type="KEGG" id="caa:Caka_1639"/>
<evidence type="ECO:0000256" key="4">
    <source>
        <dbReference type="ARBA" id="ARBA00022475"/>
    </source>
</evidence>
<evidence type="ECO:0000256" key="10">
    <source>
        <dbReference type="SAM" id="MobiDB-lite"/>
    </source>
</evidence>
<keyword evidence="14" id="KW-1185">Reference proteome</keyword>
<evidence type="ECO:0000256" key="5">
    <source>
        <dbReference type="ARBA" id="ARBA00022519"/>
    </source>
</evidence>
<dbReference type="eggNOG" id="COG3156">
    <property type="taxonomic scope" value="Bacteria"/>
</dbReference>
<evidence type="ECO:0000313" key="14">
    <source>
        <dbReference type="Proteomes" id="UP000000925"/>
    </source>
</evidence>
<dbReference type="InterPro" id="IPR005628">
    <property type="entry name" value="GspK"/>
</dbReference>
<evidence type="ECO:0000259" key="12">
    <source>
        <dbReference type="Pfam" id="PF21687"/>
    </source>
</evidence>
<evidence type="ECO:0000256" key="11">
    <source>
        <dbReference type="SAM" id="Phobius"/>
    </source>
</evidence>
<evidence type="ECO:0000256" key="8">
    <source>
        <dbReference type="ARBA" id="ARBA00022989"/>
    </source>
</evidence>
<keyword evidence="7" id="KW-0653">Protein transport</keyword>
<dbReference type="OrthoDB" id="187662at2"/>
<dbReference type="Proteomes" id="UP000000925">
    <property type="component" value="Chromosome"/>
</dbReference>
<name>D5EJQ9_CORAD</name>
<evidence type="ECO:0000256" key="3">
    <source>
        <dbReference type="ARBA" id="ARBA00022448"/>
    </source>
</evidence>
<dbReference type="Pfam" id="PF21687">
    <property type="entry name" value="T2SSK_1st"/>
    <property type="match status" value="1"/>
</dbReference>
<dbReference type="SUPFAM" id="SSF158544">
    <property type="entry name" value="GspK insert domain-like"/>
    <property type="match status" value="1"/>
</dbReference>
<dbReference type="PANTHER" id="PTHR38831">
    <property type="entry name" value="TYPE II SECRETION SYSTEM PROTEIN K"/>
    <property type="match status" value="1"/>
</dbReference>
<keyword evidence="9 11" id="KW-0472">Membrane</keyword>
<comment type="similarity">
    <text evidence="2">Belongs to the GSP K family.</text>
</comment>
<keyword evidence="3" id="KW-0813">Transport</keyword>
<proteinExistence type="inferred from homology"/>
<evidence type="ECO:0000313" key="13">
    <source>
        <dbReference type="EMBL" id="ADE54658.1"/>
    </source>
</evidence>
<evidence type="ECO:0000256" key="7">
    <source>
        <dbReference type="ARBA" id="ARBA00022927"/>
    </source>
</evidence>
<dbReference type="GO" id="GO:0009306">
    <property type="term" value="P:protein secretion"/>
    <property type="evidence" value="ECO:0007669"/>
    <property type="project" value="InterPro"/>
</dbReference>
<keyword evidence="5" id="KW-0997">Cell inner membrane</keyword>
<reference evidence="13 14" key="1">
    <citation type="journal article" date="2010" name="Stand. Genomic Sci.">
        <title>Complete genome sequence of Coraliomargarita akajimensis type strain (04OKA010-24).</title>
        <authorList>
            <person name="Mavromatis K."/>
            <person name="Abt B."/>
            <person name="Brambilla E."/>
            <person name="Lapidus A."/>
            <person name="Copeland A."/>
            <person name="Deshpande S."/>
            <person name="Nolan M."/>
            <person name="Lucas S."/>
            <person name="Tice H."/>
            <person name="Cheng J.F."/>
            <person name="Han C."/>
            <person name="Detter J.C."/>
            <person name="Woyke T."/>
            <person name="Goodwin L."/>
            <person name="Pitluck S."/>
            <person name="Held B."/>
            <person name="Brettin T."/>
            <person name="Tapia R."/>
            <person name="Ivanova N."/>
            <person name="Mikhailova N."/>
            <person name="Pati A."/>
            <person name="Liolios K."/>
            <person name="Chen A."/>
            <person name="Palaniappan K."/>
            <person name="Land M."/>
            <person name="Hauser L."/>
            <person name="Chang Y.J."/>
            <person name="Jeffries C.D."/>
            <person name="Rohde M."/>
            <person name="Goker M."/>
            <person name="Bristow J."/>
            <person name="Eisen J.A."/>
            <person name="Markowitz V."/>
            <person name="Hugenholtz P."/>
            <person name="Klenk H.P."/>
            <person name="Kyrpides N.C."/>
        </authorList>
    </citation>
    <scope>NUCLEOTIDE SEQUENCE [LARGE SCALE GENOMIC DNA]</scope>
    <source>
        <strain evidence="14">DSM 45221 / IAM 15411 / JCM 23193 / KCTC 12865</strain>
    </source>
</reference>
<comment type="subcellular location">
    <subcellularLocation>
        <location evidence="1">Cell inner membrane</location>
    </subcellularLocation>
</comment>
<protein>
    <submittedName>
        <fullName evidence="13">General secretion pathway protein K</fullName>
    </submittedName>
</protein>
<dbReference type="EMBL" id="CP001998">
    <property type="protein sequence ID" value="ADE54658.1"/>
    <property type="molecule type" value="Genomic_DNA"/>
</dbReference>
<evidence type="ECO:0000256" key="6">
    <source>
        <dbReference type="ARBA" id="ARBA00022692"/>
    </source>
</evidence>
<dbReference type="AlphaFoldDB" id="D5EJQ9"/>
<dbReference type="InterPro" id="IPR038072">
    <property type="entry name" value="GspK_central_sf"/>
</dbReference>
<dbReference type="Gene3D" id="1.10.40.60">
    <property type="entry name" value="EpsJ-like"/>
    <property type="match status" value="1"/>
</dbReference>
<evidence type="ECO:0000256" key="9">
    <source>
        <dbReference type="ARBA" id="ARBA00023136"/>
    </source>
</evidence>
<organism evidence="13 14">
    <name type="scientific">Coraliomargarita akajimensis (strain DSM 45221 / IAM 15411 / JCM 23193 / KCTC 12865 / 04OKA010-24)</name>
    <dbReference type="NCBI Taxonomy" id="583355"/>
    <lineage>
        <taxon>Bacteria</taxon>
        <taxon>Pseudomonadati</taxon>
        <taxon>Verrucomicrobiota</taxon>
        <taxon>Opitutia</taxon>
        <taxon>Puniceicoccales</taxon>
        <taxon>Coraliomargaritaceae</taxon>
        <taxon>Coraliomargarita</taxon>
    </lineage>
</organism>
<feature type="transmembrane region" description="Helical" evidence="11">
    <location>
        <begin position="20"/>
        <end position="41"/>
    </location>
</feature>
<dbReference type="HOGENOM" id="CLU_700094_0_0_0"/>
<evidence type="ECO:0000256" key="1">
    <source>
        <dbReference type="ARBA" id="ARBA00004533"/>
    </source>
</evidence>
<dbReference type="RefSeq" id="WP_013043380.1">
    <property type="nucleotide sequence ID" value="NC_014008.1"/>
</dbReference>
<dbReference type="STRING" id="583355.Caka_1639"/>
<gene>
    <name evidence="13" type="ordered locus">Caka_1639</name>
</gene>
<accession>D5EJQ9</accession>
<dbReference type="GO" id="GO:0005886">
    <property type="term" value="C:plasma membrane"/>
    <property type="evidence" value="ECO:0007669"/>
    <property type="project" value="UniProtKB-SubCell"/>
</dbReference>